<keyword evidence="2" id="KW-0597">Phosphoprotein</keyword>
<protein>
    <submittedName>
        <fullName evidence="5">Acyl carrier protein</fullName>
    </submittedName>
</protein>
<comment type="caution">
    <text evidence="5">The sequence shown here is derived from an EMBL/GenBank/DDBJ whole genome shotgun (WGS) entry which is preliminary data.</text>
</comment>
<organism evidence="5 6">
    <name type="scientific">Streptomonospora nanhaiensis</name>
    <dbReference type="NCBI Taxonomy" id="1323731"/>
    <lineage>
        <taxon>Bacteria</taxon>
        <taxon>Bacillati</taxon>
        <taxon>Actinomycetota</taxon>
        <taxon>Actinomycetes</taxon>
        <taxon>Streptosporangiales</taxon>
        <taxon>Nocardiopsidaceae</taxon>
        <taxon>Streptomonospora</taxon>
    </lineage>
</organism>
<dbReference type="Gene3D" id="1.10.1200.10">
    <property type="entry name" value="ACP-like"/>
    <property type="match status" value="1"/>
</dbReference>
<dbReference type="PANTHER" id="PTHR43775:SF51">
    <property type="entry name" value="INACTIVE PHENOLPHTHIOCEROL SYNTHESIS POLYKETIDE SYNTHASE TYPE I PKS1-RELATED"/>
    <property type="match status" value="1"/>
</dbReference>
<dbReference type="GO" id="GO:0031177">
    <property type="term" value="F:phosphopantetheine binding"/>
    <property type="evidence" value="ECO:0007669"/>
    <property type="project" value="InterPro"/>
</dbReference>
<evidence type="ECO:0000256" key="2">
    <source>
        <dbReference type="ARBA" id="ARBA00022553"/>
    </source>
</evidence>
<dbReference type="AlphaFoldDB" id="A0A853BG66"/>
<dbReference type="EMBL" id="JACCFO010000001">
    <property type="protein sequence ID" value="NYI93724.1"/>
    <property type="molecule type" value="Genomic_DNA"/>
</dbReference>
<keyword evidence="3" id="KW-0808">Transferase</keyword>
<gene>
    <name evidence="5" type="ORF">HNR12_000001</name>
</gene>
<dbReference type="PROSITE" id="PS50075">
    <property type="entry name" value="CARRIER"/>
    <property type="match status" value="1"/>
</dbReference>
<sequence length="226" mass="23385">GDAAFAVADVDWRRFVTAFTAARPTTLLDDLPEARRAAEEAAGAAPPAGTDPAADLRRRLAAVPPPERDRLTRALVREHTAAVLGHAAPEAVDEARPFTDLGLDSVMAVELRNRLGAATGLALPVSLAFDHPTVAAVAAHLRTGLGAEGGAEEPPGSAELAALEAVLPGLDPAALRAAGAAARLRALLRACEPEPAGRPDADVSLEDATPDEVFALIDDELDDRRT</sequence>
<name>A0A853BG66_9ACTN</name>
<dbReference type="InterPro" id="IPR036736">
    <property type="entry name" value="ACP-like_sf"/>
</dbReference>
<keyword evidence="1" id="KW-0596">Phosphopantetheine</keyword>
<evidence type="ECO:0000313" key="6">
    <source>
        <dbReference type="Proteomes" id="UP000575985"/>
    </source>
</evidence>
<feature type="non-terminal residue" evidence="5">
    <location>
        <position position="1"/>
    </location>
</feature>
<dbReference type="InterPro" id="IPR009081">
    <property type="entry name" value="PP-bd_ACP"/>
</dbReference>
<reference evidence="5 6" key="1">
    <citation type="submission" date="2020-07" db="EMBL/GenBank/DDBJ databases">
        <title>Sequencing the genomes of 1000 actinobacteria strains.</title>
        <authorList>
            <person name="Klenk H.-P."/>
        </authorList>
    </citation>
    <scope>NUCLEOTIDE SEQUENCE [LARGE SCALE GENOMIC DNA]</scope>
    <source>
        <strain evidence="5 6">DSM 45927</strain>
    </source>
</reference>
<dbReference type="GO" id="GO:0006633">
    <property type="term" value="P:fatty acid biosynthetic process"/>
    <property type="evidence" value="ECO:0007669"/>
    <property type="project" value="TreeGrafter"/>
</dbReference>
<evidence type="ECO:0000256" key="1">
    <source>
        <dbReference type="ARBA" id="ARBA00022450"/>
    </source>
</evidence>
<dbReference type="PANTHER" id="PTHR43775">
    <property type="entry name" value="FATTY ACID SYNTHASE"/>
    <property type="match status" value="1"/>
</dbReference>
<dbReference type="FunFam" id="1.10.1200.10:FF:000007">
    <property type="entry name" value="Probable polyketide synthase pks17"/>
    <property type="match status" value="1"/>
</dbReference>
<feature type="domain" description="Carrier" evidence="4">
    <location>
        <begin position="70"/>
        <end position="145"/>
    </location>
</feature>
<dbReference type="PROSITE" id="PS00012">
    <property type="entry name" value="PHOSPHOPANTETHEINE"/>
    <property type="match status" value="1"/>
</dbReference>
<dbReference type="InterPro" id="IPR050091">
    <property type="entry name" value="PKS_NRPS_Biosynth_Enz"/>
</dbReference>
<evidence type="ECO:0000313" key="5">
    <source>
        <dbReference type="EMBL" id="NYI93724.1"/>
    </source>
</evidence>
<dbReference type="SMART" id="SM00823">
    <property type="entry name" value="PKS_PP"/>
    <property type="match status" value="1"/>
</dbReference>
<dbReference type="Proteomes" id="UP000575985">
    <property type="component" value="Unassembled WGS sequence"/>
</dbReference>
<evidence type="ECO:0000256" key="3">
    <source>
        <dbReference type="ARBA" id="ARBA00022679"/>
    </source>
</evidence>
<dbReference type="InterPro" id="IPR020806">
    <property type="entry name" value="PKS_PP-bd"/>
</dbReference>
<dbReference type="Pfam" id="PF00550">
    <property type="entry name" value="PP-binding"/>
    <property type="match status" value="1"/>
</dbReference>
<dbReference type="InterPro" id="IPR006162">
    <property type="entry name" value="Ppantetheine_attach_site"/>
</dbReference>
<keyword evidence="6" id="KW-1185">Reference proteome</keyword>
<dbReference type="SUPFAM" id="SSF47336">
    <property type="entry name" value="ACP-like"/>
    <property type="match status" value="1"/>
</dbReference>
<dbReference type="RefSeq" id="WP_218901813.1">
    <property type="nucleotide sequence ID" value="NZ_JACCFO010000001.1"/>
</dbReference>
<accession>A0A853BG66</accession>
<evidence type="ECO:0000259" key="4">
    <source>
        <dbReference type="PROSITE" id="PS50075"/>
    </source>
</evidence>
<dbReference type="GO" id="GO:0004312">
    <property type="term" value="F:fatty acid synthase activity"/>
    <property type="evidence" value="ECO:0007669"/>
    <property type="project" value="TreeGrafter"/>
</dbReference>
<dbReference type="SMART" id="SM01294">
    <property type="entry name" value="PKS_PP_betabranch"/>
    <property type="match status" value="1"/>
</dbReference>
<proteinExistence type="predicted"/>